<dbReference type="PANTHER" id="PTHR23517">
    <property type="entry name" value="RESISTANCE PROTEIN MDTM, PUTATIVE-RELATED-RELATED"/>
    <property type="match status" value="1"/>
</dbReference>
<reference evidence="9 10" key="1">
    <citation type="submission" date="2018-06" db="EMBL/GenBank/DDBJ databases">
        <title>Paenibacillus imtechensis sp. nov.</title>
        <authorList>
            <person name="Pinnaka A.K."/>
            <person name="Singh H."/>
            <person name="Kaur M."/>
        </authorList>
    </citation>
    <scope>NUCLEOTIDE SEQUENCE [LARGE SCALE GENOMIC DNA]</scope>
    <source>
        <strain evidence="9 10">SMB1</strain>
    </source>
</reference>
<feature type="transmembrane region" description="Helical" evidence="7">
    <location>
        <begin position="81"/>
        <end position="102"/>
    </location>
</feature>
<feature type="transmembrane region" description="Helical" evidence="7">
    <location>
        <begin position="287"/>
        <end position="305"/>
    </location>
</feature>
<evidence type="ECO:0000256" key="5">
    <source>
        <dbReference type="ARBA" id="ARBA00022989"/>
    </source>
</evidence>
<feature type="transmembrane region" description="Helical" evidence="7">
    <location>
        <begin position="341"/>
        <end position="367"/>
    </location>
</feature>
<evidence type="ECO:0000256" key="3">
    <source>
        <dbReference type="ARBA" id="ARBA00022475"/>
    </source>
</evidence>
<dbReference type="InterPro" id="IPR011701">
    <property type="entry name" value="MFS"/>
</dbReference>
<comment type="subcellular location">
    <subcellularLocation>
        <location evidence="1">Cell membrane</location>
        <topology evidence="1">Multi-pass membrane protein</topology>
    </subcellularLocation>
</comment>
<dbReference type="AlphaFoldDB" id="A0A2W1LHA2"/>
<evidence type="ECO:0000256" key="6">
    <source>
        <dbReference type="ARBA" id="ARBA00023136"/>
    </source>
</evidence>
<evidence type="ECO:0000256" key="2">
    <source>
        <dbReference type="ARBA" id="ARBA00022448"/>
    </source>
</evidence>
<evidence type="ECO:0000313" key="9">
    <source>
        <dbReference type="EMBL" id="PZD93844.1"/>
    </source>
</evidence>
<feature type="transmembrane region" description="Helical" evidence="7">
    <location>
        <begin position="253"/>
        <end position="275"/>
    </location>
</feature>
<feature type="transmembrane region" description="Helical" evidence="7">
    <location>
        <begin position="374"/>
        <end position="393"/>
    </location>
</feature>
<sequence length="433" mass="46666">MEPVLTQSKKSVLRSPFVIQLLLIMFGVEFVKGALLISVLPVYMETALGLSAYVIGWALACQYIGDNVLRSPLGFIIDRIGYRLVMLTGVLLTLLSVIIMAVSDQPGWLLLACALLGLGTSPLWPCVITGATAVSGQEASGIIMSVVYMAWLTGVGCGPIVINFFIIQSFTPAFNLLLVFMAVVLIVALFLPGRTRKAAAAAGTVRTAEMHANEFMKEAGAAAEEDKPQRRSALRRAAAYLERVGRTVRASKLLYPAMFAQTFALGLLIPVLTLFARNVLHLSPQEYSLYLTAGGAVTVLGLIPVGKWVDRVGTARFLHAGFLVTAVSLPVLGFVRDAKLALVVVAVIGLGYACIIPAWNALIAYAIPEEERGAVWGFFLTIEGSGTVLGSVLSGKMWDYLGPHAPFMISGFVLFILFVLHLFISHRRPVVVR</sequence>
<evidence type="ECO:0000259" key="8">
    <source>
        <dbReference type="PROSITE" id="PS50850"/>
    </source>
</evidence>
<dbReference type="GO" id="GO:0022857">
    <property type="term" value="F:transmembrane transporter activity"/>
    <property type="evidence" value="ECO:0007669"/>
    <property type="project" value="InterPro"/>
</dbReference>
<dbReference type="RefSeq" id="WP_111148655.1">
    <property type="nucleotide sequence ID" value="NZ_QKRB01000055.1"/>
</dbReference>
<feature type="domain" description="Major facilitator superfamily (MFS) profile" evidence="8">
    <location>
        <begin position="17"/>
        <end position="429"/>
    </location>
</feature>
<dbReference type="CDD" id="cd17325">
    <property type="entry name" value="MFS_MdtG_SLC18_like"/>
    <property type="match status" value="1"/>
</dbReference>
<dbReference type="InterPro" id="IPR036259">
    <property type="entry name" value="MFS_trans_sf"/>
</dbReference>
<feature type="transmembrane region" description="Helical" evidence="7">
    <location>
        <begin position="173"/>
        <end position="191"/>
    </location>
</feature>
<dbReference type="InterPro" id="IPR050171">
    <property type="entry name" value="MFS_Transporters"/>
</dbReference>
<proteinExistence type="predicted"/>
<dbReference type="EMBL" id="QKRB01000055">
    <property type="protein sequence ID" value="PZD93844.1"/>
    <property type="molecule type" value="Genomic_DNA"/>
</dbReference>
<feature type="transmembrane region" description="Helical" evidence="7">
    <location>
        <begin position="21"/>
        <end position="44"/>
    </location>
</feature>
<dbReference type="OrthoDB" id="9815817at2"/>
<keyword evidence="2" id="KW-0813">Transport</keyword>
<evidence type="ECO:0000256" key="1">
    <source>
        <dbReference type="ARBA" id="ARBA00004651"/>
    </source>
</evidence>
<dbReference type="PROSITE" id="PS50850">
    <property type="entry name" value="MFS"/>
    <property type="match status" value="1"/>
</dbReference>
<feature type="transmembrane region" description="Helical" evidence="7">
    <location>
        <begin position="405"/>
        <end position="424"/>
    </location>
</feature>
<feature type="transmembrane region" description="Helical" evidence="7">
    <location>
        <begin position="146"/>
        <end position="167"/>
    </location>
</feature>
<dbReference type="SUPFAM" id="SSF103473">
    <property type="entry name" value="MFS general substrate transporter"/>
    <property type="match status" value="1"/>
</dbReference>
<dbReference type="Pfam" id="PF07690">
    <property type="entry name" value="MFS_1"/>
    <property type="match status" value="2"/>
</dbReference>
<comment type="caution">
    <text evidence="9">The sequence shown here is derived from an EMBL/GenBank/DDBJ whole genome shotgun (WGS) entry which is preliminary data.</text>
</comment>
<gene>
    <name evidence="9" type="ORF">DNH61_20280</name>
</gene>
<name>A0A2W1LHA2_9BACL</name>
<feature type="transmembrane region" description="Helical" evidence="7">
    <location>
        <begin position="108"/>
        <end position="134"/>
    </location>
</feature>
<evidence type="ECO:0000313" key="10">
    <source>
        <dbReference type="Proteomes" id="UP000249522"/>
    </source>
</evidence>
<keyword evidence="3" id="KW-1003">Cell membrane</keyword>
<organism evidence="9 10">
    <name type="scientific">Paenibacillus sambharensis</name>
    <dbReference type="NCBI Taxonomy" id="1803190"/>
    <lineage>
        <taxon>Bacteria</taxon>
        <taxon>Bacillati</taxon>
        <taxon>Bacillota</taxon>
        <taxon>Bacilli</taxon>
        <taxon>Bacillales</taxon>
        <taxon>Paenibacillaceae</taxon>
        <taxon>Paenibacillus</taxon>
    </lineage>
</organism>
<keyword evidence="10" id="KW-1185">Reference proteome</keyword>
<dbReference type="Proteomes" id="UP000249522">
    <property type="component" value="Unassembled WGS sequence"/>
</dbReference>
<dbReference type="InterPro" id="IPR020846">
    <property type="entry name" value="MFS_dom"/>
</dbReference>
<evidence type="ECO:0000256" key="7">
    <source>
        <dbReference type="SAM" id="Phobius"/>
    </source>
</evidence>
<feature type="transmembrane region" description="Helical" evidence="7">
    <location>
        <begin position="50"/>
        <end position="69"/>
    </location>
</feature>
<keyword evidence="5 7" id="KW-1133">Transmembrane helix</keyword>
<keyword evidence="4 7" id="KW-0812">Transmembrane</keyword>
<dbReference type="GO" id="GO:0005886">
    <property type="term" value="C:plasma membrane"/>
    <property type="evidence" value="ECO:0007669"/>
    <property type="project" value="UniProtKB-SubCell"/>
</dbReference>
<evidence type="ECO:0000256" key="4">
    <source>
        <dbReference type="ARBA" id="ARBA00022692"/>
    </source>
</evidence>
<dbReference type="Gene3D" id="1.20.1250.20">
    <property type="entry name" value="MFS general substrate transporter like domains"/>
    <property type="match status" value="2"/>
</dbReference>
<protein>
    <submittedName>
        <fullName evidence="9">MFS transporter</fullName>
    </submittedName>
</protein>
<accession>A0A2W1LHA2</accession>
<keyword evidence="6 7" id="KW-0472">Membrane</keyword>
<feature type="transmembrane region" description="Helical" evidence="7">
    <location>
        <begin position="317"/>
        <end position="335"/>
    </location>
</feature>